<feature type="region of interest" description="Disordered" evidence="1">
    <location>
        <begin position="1"/>
        <end position="51"/>
    </location>
</feature>
<protein>
    <submittedName>
        <fullName evidence="2">Uncharacterized protein</fullName>
    </submittedName>
</protein>
<proteinExistence type="predicted"/>
<dbReference type="EMBL" id="BAAANN010000005">
    <property type="protein sequence ID" value="GAA1948977.1"/>
    <property type="molecule type" value="Genomic_DNA"/>
</dbReference>
<evidence type="ECO:0000256" key="1">
    <source>
        <dbReference type="SAM" id="MobiDB-lite"/>
    </source>
</evidence>
<evidence type="ECO:0000313" key="2">
    <source>
        <dbReference type="EMBL" id="GAA1948977.1"/>
    </source>
</evidence>
<name>A0ABN2QC44_9PSEU</name>
<sequence>MQAAGGAGESVAGESDGPAGLDRLGRRGPVADRGGLSRVRRPGHPGDTDSHLRELVAASETHLEHSWPRFAIAALENLIKAARKAREAGLGTIRPSALKPLITQFIRAVHVGLFPHPPVQGRKQGATHRLLKRLRDGSAVIRAEP</sequence>
<keyword evidence="3" id="KW-1185">Reference proteome</keyword>
<reference evidence="2 3" key="1">
    <citation type="journal article" date="2019" name="Int. J. Syst. Evol. Microbiol.">
        <title>The Global Catalogue of Microorganisms (GCM) 10K type strain sequencing project: providing services to taxonomists for standard genome sequencing and annotation.</title>
        <authorList>
            <consortium name="The Broad Institute Genomics Platform"/>
            <consortium name="The Broad Institute Genome Sequencing Center for Infectious Disease"/>
            <person name="Wu L."/>
            <person name="Ma J."/>
        </authorList>
    </citation>
    <scope>NUCLEOTIDE SEQUENCE [LARGE SCALE GENOMIC DNA]</scope>
    <source>
        <strain evidence="2 3">JCM 14545</strain>
    </source>
</reference>
<evidence type="ECO:0000313" key="3">
    <source>
        <dbReference type="Proteomes" id="UP001501116"/>
    </source>
</evidence>
<dbReference type="Proteomes" id="UP001501116">
    <property type="component" value="Unassembled WGS sequence"/>
</dbReference>
<organism evidence="2 3">
    <name type="scientific">Amycolatopsis minnesotensis</name>
    <dbReference type="NCBI Taxonomy" id="337894"/>
    <lineage>
        <taxon>Bacteria</taxon>
        <taxon>Bacillati</taxon>
        <taxon>Actinomycetota</taxon>
        <taxon>Actinomycetes</taxon>
        <taxon>Pseudonocardiales</taxon>
        <taxon>Pseudonocardiaceae</taxon>
        <taxon>Amycolatopsis</taxon>
    </lineage>
</organism>
<accession>A0ABN2QC44</accession>
<gene>
    <name evidence="2" type="ORF">GCM10009754_16880</name>
</gene>
<comment type="caution">
    <text evidence="2">The sequence shown here is derived from an EMBL/GenBank/DDBJ whole genome shotgun (WGS) entry which is preliminary data.</text>
</comment>